<dbReference type="AlphaFoldDB" id="A0A9D1MMT0"/>
<dbReference type="Gene3D" id="3.40.50.300">
    <property type="entry name" value="P-loop containing nucleotide triphosphate hydrolases"/>
    <property type="match status" value="1"/>
</dbReference>
<dbReference type="EMBL" id="DVNJ01000020">
    <property type="protein sequence ID" value="HIU62943.1"/>
    <property type="molecule type" value="Genomic_DNA"/>
</dbReference>
<dbReference type="Proteomes" id="UP000824145">
    <property type="component" value="Unassembled WGS sequence"/>
</dbReference>
<dbReference type="Pfam" id="PF13189">
    <property type="entry name" value="Cytidylate_kin2"/>
    <property type="match status" value="1"/>
</dbReference>
<accession>A0A9D1MMT0</accession>
<gene>
    <name evidence="1" type="ORF">IAB07_04140</name>
</gene>
<dbReference type="InterPro" id="IPR027417">
    <property type="entry name" value="P-loop_NTPase"/>
</dbReference>
<proteinExistence type="predicted"/>
<comment type="caution">
    <text evidence="1">The sequence shown here is derived from an EMBL/GenBank/DDBJ whole genome shotgun (WGS) entry which is preliminary data.</text>
</comment>
<protein>
    <submittedName>
        <fullName evidence="1">Cytidylate kinase-like family protein</fullName>
    </submittedName>
</protein>
<evidence type="ECO:0000313" key="1">
    <source>
        <dbReference type="EMBL" id="HIU62943.1"/>
    </source>
</evidence>
<dbReference type="SUPFAM" id="SSF52540">
    <property type="entry name" value="P-loop containing nucleoside triphosphate hydrolases"/>
    <property type="match status" value="1"/>
</dbReference>
<evidence type="ECO:0000313" key="2">
    <source>
        <dbReference type="Proteomes" id="UP000824145"/>
    </source>
</evidence>
<reference evidence="1" key="2">
    <citation type="journal article" date="2021" name="PeerJ">
        <title>Extensive microbial diversity within the chicken gut microbiome revealed by metagenomics and culture.</title>
        <authorList>
            <person name="Gilroy R."/>
            <person name="Ravi A."/>
            <person name="Getino M."/>
            <person name="Pursley I."/>
            <person name="Horton D.L."/>
            <person name="Alikhan N.F."/>
            <person name="Baker D."/>
            <person name="Gharbi K."/>
            <person name="Hall N."/>
            <person name="Watson M."/>
            <person name="Adriaenssens E.M."/>
            <person name="Foster-Nyarko E."/>
            <person name="Jarju S."/>
            <person name="Secka A."/>
            <person name="Antonio M."/>
            <person name="Oren A."/>
            <person name="Chaudhuri R.R."/>
            <person name="La Ragione R."/>
            <person name="Hildebrand F."/>
            <person name="Pallen M.J."/>
        </authorList>
    </citation>
    <scope>NUCLEOTIDE SEQUENCE</scope>
    <source>
        <strain evidence="1">9366</strain>
    </source>
</reference>
<name>A0A9D1MMT0_9FIRM</name>
<dbReference type="GO" id="GO:0016301">
    <property type="term" value="F:kinase activity"/>
    <property type="evidence" value="ECO:0007669"/>
    <property type="project" value="UniProtKB-KW"/>
</dbReference>
<keyword evidence="1" id="KW-0808">Transferase</keyword>
<keyword evidence="1" id="KW-0418">Kinase</keyword>
<sequence>MNKVITISREFGSGGRELGRRLAEALGFAYYDREIVEEIANRSELSVHYVNDILEHRPAFSFPIHTGTSFVMTEAIWNPTQTVYMAQCQILKEMAEKSDCVVVGRCSDYILREFEPLSVFVYARMQHRIERCREKRPDEERTDRQLVRMIKNIDKHRAKYYEFFTARKWGDKSHYDICINTSAIDVKDAAAMLADYVKSTSTPKIST</sequence>
<organism evidence="1 2">
    <name type="scientific">Candidatus Caccalectryoclostridium excrementigallinarum</name>
    <dbReference type="NCBI Taxonomy" id="2840710"/>
    <lineage>
        <taxon>Bacteria</taxon>
        <taxon>Bacillati</taxon>
        <taxon>Bacillota</taxon>
        <taxon>Clostridia</taxon>
        <taxon>Christensenellales</taxon>
        <taxon>Christensenellaceae</taxon>
        <taxon>Christensenellaceae incertae sedis</taxon>
        <taxon>Candidatus Caccalectryoclostridium</taxon>
    </lineage>
</organism>
<reference evidence="1" key="1">
    <citation type="submission" date="2020-10" db="EMBL/GenBank/DDBJ databases">
        <authorList>
            <person name="Gilroy R."/>
        </authorList>
    </citation>
    <scope>NUCLEOTIDE SEQUENCE</scope>
    <source>
        <strain evidence="1">9366</strain>
    </source>
</reference>